<dbReference type="RefSeq" id="WP_011392704.1">
    <property type="nucleotide sequence ID" value="NZ_BSDM01000001.1"/>
</dbReference>
<comment type="caution">
    <text evidence="2">The sequence shown here is derived from an EMBL/GenBank/DDBJ whole genome shotgun (WGS) entry which is preliminary data.</text>
</comment>
<dbReference type="Proteomes" id="UP000182743">
    <property type="component" value="Unassembled WGS sequence"/>
</dbReference>
<dbReference type="AlphaFoldDB" id="A0A1J5P198"/>
<protein>
    <submittedName>
        <fullName evidence="2">Uncharacterized protein</fullName>
    </submittedName>
</protein>
<name>A0A1J5P198_NEOTH</name>
<proteinExistence type="predicted"/>
<evidence type="ECO:0000256" key="1">
    <source>
        <dbReference type="SAM" id="MobiDB-lite"/>
    </source>
</evidence>
<organism evidence="2 3">
    <name type="scientific">Neomoorella thermoacetica</name>
    <name type="common">Clostridium thermoaceticum</name>
    <dbReference type="NCBI Taxonomy" id="1525"/>
    <lineage>
        <taxon>Bacteria</taxon>
        <taxon>Bacillati</taxon>
        <taxon>Bacillota</taxon>
        <taxon>Clostridia</taxon>
        <taxon>Neomoorellales</taxon>
        <taxon>Neomoorellaceae</taxon>
        <taxon>Neomoorella</taxon>
    </lineage>
</organism>
<dbReference type="EMBL" id="MIHH01000004">
    <property type="protein sequence ID" value="OIQ09341.1"/>
    <property type="molecule type" value="Genomic_DNA"/>
</dbReference>
<dbReference type="KEGG" id="mtho:MOTHE_c11660"/>
<evidence type="ECO:0000313" key="3">
    <source>
        <dbReference type="Proteomes" id="UP000182743"/>
    </source>
</evidence>
<sequence>MRSQRLENEVLQRVDELVQCAISISLKDESAREEQLNRGITLVKEMGDLLLEVLEGREEHLQALLEQLIAQRLPDRRVLQSFGNFPRDIQQMISNGIASYLASRQEKKGQGNTAAEAGNDGVVPVESTPAGTDLTARDEPVCEEIESGQEEPGRKADPEAIPVAVQERVGQEATGVSTPGAAATLPETTPVPPQPPEPAGKEGNEDPTSGIATAPGSEEDIQETRVVTAAATEALYLALLQAYPGEEIVRDYETRGGKITFYLPGRQLGFELDTWHHDWRHDFYCRQEGISIRRVAGDELANPAYLARRLRREAIWRQSS</sequence>
<dbReference type="GeneID" id="45617228"/>
<evidence type="ECO:0000313" key="2">
    <source>
        <dbReference type="EMBL" id="OIQ09341.1"/>
    </source>
</evidence>
<dbReference type="KEGG" id="mthz:MOTHA_c12530"/>
<accession>A0A1J5P198</accession>
<feature type="region of interest" description="Disordered" evidence="1">
    <location>
        <begin position="108"/>
        <end position="221"/>
    </location>
</feature>
<gene>
    <name evidence="2" type="ORF">MOOR_11030</name>
</gene>
<feature type="compositionally biased region" description="Pro residues" evidence="1">
    <location>
        <begin position="189"/>
        <end position="198"/>
    </location>
</feature>
<dbReference type="OMA" id="ARDEPVC"/>
<reference evidence="2 3" key="1">
    <citation type="submission" date="2016-08" db="EMBL/GenBank/DDBJ databases">
        <title>Genome-based comparison of Moorella thermoacetic strains.</title>
        <authorList>
            <person name="Poehlein A."/>
            <person name="Bengelsdorf F.R."/>
            <person name="Esser C."/>
            <person name="Duerre P."/>
            <person name="Daniel R."/>
        </authorList>
    </citation>
    <scope>NUCLEOTIDE SEQUENCE [LARGE SCALE GENOMIC DNA]</scope>
    <source>
        <strain evidence="2 3">DSM 11768</strain>
    </source>
</reference>